<feature type="domain" description="CHK kinase-like" evidence="1">
    <location>
        <begin position="131"/>
        <end position="324"/>
    </location>
</feature>
<proteinExistence type="predicted"/>
<keyword evidence="2" id="KW-1185">Reference proteome</keyword>
<gene>
    <name evidence="3" type="primary">LOC114240967</name>
</gene>
<dbReference type="Pfam" id="PF02958">
    <property type="entry name" value="EcKL"/>
    <property type="match status" value="1"/>
</dbReference>
<dbReference type="InterPro" id="IPR015897">
    <property type="entry name" value="CHK_kinase-like"/>
</dbReference>
<dbReference type="SUPFAM" id="SSF56112">
    <property type="entry name" value="Protein kinase-like (PK-like)"/>
    <property type="match status" value="1"/>
</dbReference>
<dbReference type="PANTHER" id="PTHR11012">
    <property type="entry name" value="PROTEIN KINASE-LIKE DOMAIN-CONTAINING"/>
    <property type="match status" value="1"/>
</dbReference>
<dbReference type="AlphaFoldDB" id="A0A6J2JDS3"/>
<evidence type="ECO:0000313" key="2">
    <source>
        <dbReference type="Proteomes" id="UP000504629"/>
    </source>
</evidence>
<dbReference type="Proteomes" id="UP000504629">
    <property type="component" value="Unplaced"/>
</dbReference>
<organism evidence="2 3">
    <name type="scientific">Bombyx mandarina</name>
    <name type="common">Wild silk moth</name>
    <name type="synonym">Wild silkworm</name>
    <dbReference type="NCBI Taxonomy" id="7092"/>
    <lineage>
        <taxon>Eukaryota</taxon>
        <taxon>Metazoa</taxon>
        <taxon>Ecdysozoa</taxon>
        <taxon>Arthropoda</taxon>
        <taxon>Hexapoda</taxon>
        <taxon>Insecta</taxon>
        <taxon>Pterygota</taxon>
        <taxon>Neoptera</taxon>
        <taxon>Endopterygota</taxon>
        <taxon>Lepidoptera</taxon>
        <taxon>Glossata</taxon>
        <taxon>Ditrysia</taxon>
        <taxon>Bombycoidea</taxon>
        <taxon>Bombycidae</taxon>
        <taxon>Bombycinae</taxon>
        <taxon>Bombyx</taxon>
    </lineage>
</organism>
<dbReference type="GeneID" id="114240967"/>
<dbReference type="OrthoDB" id="191037at2759"/>
<evidence type="ECO:0000313" key="3">
    <source>
        <dbReference type="RefSeq" id="XP_028027473.1"/>
    </source>
</evidence>
<dbReference type="InterPro" id="IPR004119">
    <property type="entry name" value="EcKL"/>
</dbReference>
<dbReference type="RefSeq" id="XP_028027473.1">
    <property type="nucleotide sequence ID" value="XM_028171672.1"/>
</dbReference>
<dbReference type="PANTHER" id="PTHR11012:SF30">
    <property type="entry name" value="PROTEIN KINASE-LIKE DOMAIN-CONTAINING"/>
    <property type="match status" value="1"/>
</dbReference>
<name>A0A6J2JDS3_BOMMA</name>
<sequence length="419" mass="48337">MSLDVNISEPDEFNCEELHESIKVVAALRGIQDFVYHVDYICGKGDNFIANIFRVSVKEANSENNTVGVIVKTLVNTTRQELFHELHKKEVEFYRVVISKFNEIQETLAEAAKLILPRCLYWKIEKSNEVLILEDMLLYGFVLDSKPKHEVLDFEQCSLVISELAKFHALSFVCGEREKESFSKIKSDFSDIIYQDHFLDKSKLKNYFLESFDMSLSVVTDVKAHKVLEEIKPSILKILQCFSKASKTNVLCHGDCWINNILFKYEERKPARVCFIDFQAVRYANPVTDIMYFIYLCTDSKFRSDNFERLLKIYYDSLKSFLSLYEIDADIAYPEVEFKSDVNDHLIFGLLISMIDLRIIIMTPEHEAILKGSNIVDGSNTGEVPGEMDYFKIRVNDVVDEAISNGSLMKLSDKINNLL</sequence>
<accession>A0A6J2JDS3</accession>
<dbReference type="SMART" id="SM00587">
    <property type="entry name" value="CHK"/>
    <property type="match status" value="1"/>
</dbReference>
<dbReference type="InterPro" id="IPR011009">
    <property type="entry name" value="Kinase-like_dom_sf"/>
</dbReference>
<dbReference type="Gene3D" id="3.90.1200.10">
    <property type="match status" value="1"/>
</dbReference>
<dbReference type="KEGG" id="bman:114240967"/>
<reference evidence="3" key="1">
    <citation type="submission" date="2025-08" db="UniProtKB">
        <authorList>
            <consortium name="RefSeq"/>
        </authorList>
    </citation>
    <scope>IDENTIFICATION</scope>
    <source>
        <tissue evidence="3">Silk gland</tissue>
    </source>
</reference>
<protein>
    <submittedName>
        <fullName evidence="3">Uncharacterized protein LOC114240967</fullName>
    </submittedName>
</protein>
<evidence type="ECO:0000259" key="1">
    <source>
        <dbReference type="SMART" id="SM00587"/>
    </source>
</evidence>